<dbReference type="InterPro" id="IPR011663">
    <property type="entry name" value="UTRA"/>
</dbReference>
<accession>A0A545TX18</accession>
<gene>
    <name evidence="5" type="ORF">FKG95_05855</name>
</gene>
<dbReference type="GO" id="GO:0045892">
    <property type="term" value="P:negative regulation of DNA-templated transcription"/>
    <property type="evidence" value="ECO:0007669"/>
    <property type="project" value="TreeGrafter"/>
</dbReference>
<dbReference type="SUPFAM" id="SSF46785">
    <property type="entry name" value="Winged helix' DNA-binding domain"/>
    <property type="match status" value="1"/>
</dbReference>
<keyword evidence="2" id="KW-0238">DNA-binding</keyword>
<dbReference type="AlphaFoldDB" id="A0A545TX18"/>
<dbReference type="InterPro" id="IPR028978">
    <property type="entry name" value="Chorismate_lyase_/UTRA_dom_sf"/>
</dbReference>
<dbReference type="RefSeq" id="WP_142895397.1">
    <property type="nucleotide sequence ID" value="NZ_ML660053.1"/>
</dbReference>
<dbReference type="Pfam" id="PF07702">
    <property type="entry name" value="UTRA"/>
    <property type="match status" value="1"/>
</dbReference>
<dbReference type="OrthoDB" id="5454556at2"/>
<organism evidence="5 6">
    <name type="scientific">Denitrobaculum tricleocarpae</name>
    <dbReference type="NCBI Taxonomy" id="2591009"/>
    <lineage>
        <taxon>Bacteria</taxon>
        <taxon>Pseudomonadati</taxon>
        <taxon>Pseudomonadota</taxon>
        <taxon>Alphaproteobacteria</taxon>
        <taxon>Rhodospirillales</taxon>
        <taxon>Rhodospirillaceae</taxon>
        <taxon>Denitrobaculum</taxon>
    </lineage>
</organism>
<name>A0A545TX18_9PROT</name>
<comment type="caution">
    <text evidence="5">The sequence shown here is derived from an EMBL/GenBank/DDBJ whole genome shotgun (WGS) entry which is preliminary data.</text>
</comment>
<keyword evidence="6" id="KW-1185">Reference proteome</keyword>
<evidence type="ECO:0000256" key="1">
    <source>
        <dbReference type="ARBA" id="ARBA00023015"/>
    </source>
</evidence>
<dbReference type="InterPro" id="IPR036390">
    <property type="entry name" value="WH_DNA-bd_sf"/>
</dbReference>
<dbReference type="PANTHER" id="PTHR44846:SF1">
    <property type="entry name" value="MANNOSYL-D-GLYCERATE TRANSPORT_METABOLISM SYSTEM REPRESSOR MNGR-RELATED"/>
    <property type="match status" value="1"/>
</dbReference>
<evidence type="ECO:0000256" key="2">
    <source>
        <dbReference type="ARBA" id="ARBA00023125"/>
    </source>
</evidence>
<dbReference type="PANTHER" id="PTHR44846">
    <property type="entry name" value="MANNOSYL-D-GLYCERATE TRANSPORT/METABOLISM SYSTEM REPRESSOR MNGR-RELATED"/>
    <property type="match status" value="1"/>
</dbReference>
<dbReference type="InterPro" id="IPR050679">
    <property type="entry name" value="Bact_HTH_transcr_reg"/>
</dbReference>
<dbReference type="SMART" id="SM00345">
    <property type="entry name" value="HTH_GNTR"/>
    <property type="match status" value="1"/>
</dbReference>
<evidence type="ECO:0000259" key="4">
    <source>
        <dbReference type="PROSITE" id="PS50949"/>
    </source>
</evidence>
<keyword evidence="1" id="KW-0805">Transcription regulation</keyword>
<dbReference type="EMBL" id="VHSH01000002">
    <property type="protein sequence ID" value="TQV81766.1"/>
    <property type="molecule type" value="Genomic_DNA"/>
</dbReference>
<dbReference type="PROSITE" id="PS50949">
    <property type="entry name" value="HTH_GNTR"/>
    <property type="match status" value="1"/>
</dbReference>
<sequence>MEQIATDALVDSITAQAEGRDRPKYLRLADAFIECVVSGRFSPGQRVPTEAELTRTLPVSMGTVQKAMSKLAADGFVVRNRKTGTFINDRLSQVNEVFVYRFKDPVSGQIMLPFVRTLAVERDEQQGAWSEVLSVARTVRIDRLVWFDQQPPAFSSIYFKPEHGEQFLGMPLETLHGRSLHRSLIETFNLPSIRMEHKFGCRILSNQACDALMLKPGSYGTVWDITDFTFGDTPFLFQRYQLSPDHPPVEIAESHNH</sequence>
<proteinExistence type="predicted"/>
<feature type="domain" description="HTH gntR-type" evidence="4">
    <location>
        <begin position="22"/>
        <end position="90"/>
    </location>
</feature>
<dbReference type="SUPFAM" id="SSF64288">
    <property type="entry name" value="Chorismate lyase-like"/>
    <property type="match status" value="1"/>
</dbReference>
<dbReference type="Pfam" id="PF00392">
    <property type="entry name" value="GntR"/>
    <property type="match status" value="1"/>
</dbReference>
<evidence type="ECO:0000256" key="3">
    <source>
        <dbReference type="ARBA" id="ARBA00023163"/>
    </source>
</evidence>
<dbReference type="Proteomes" id="UP000315252">
    <property type="component" value="Unassembled WGS sequence"/>
</dbReference>
<dbReference type="Gene3D" id="3.40.1410.10">
    <property type="entry name" value="Chorismate lyase-like"/>
    <property type="match status" value="1"/>
</dbReference>
<protein>
    <submittedName>
        <fullName evidence="5">GntR family transcriptional regulator</fullName>
    </submittedName>
</protein>
<dbReference type="GO" id="GO:0003700">
    <property type="term" value="F:DNA-binding transcription factor activity"/>
    <property type="evidence" value="ECO:0007669"/>
    <property type="project" value="InterPro"/>
</dbReference>
<reference evidence="5 6" key="1">
    <citation type="submission" date="2019-06" db="EMBL/GenBank/DDBJ databases">
        <title>Whole genome sequence for Rhodospirillaceae sp. R148.</title>
        <authorList>
            <person name="Wang G."/>
        </authorList>
    </citation>
    <scope>NUCLEOTIDE SEQUENCE [LARGE SCALE GENOMIC DNA]</scope>
    <source>
        <strain evidence="5 6">R148</strain>
    </source>
</reference>
<dbReference type="InterPro" id="IPR000524">
    <property type="entry name" value="Tscrpt_reg_HTH_GntR"/>
</dbReference>
<keyword evidence="3" id="KW-0804">Transcription</keyword>
<dbReference type="CDD" id="cd07377">
    <property type="entry name" value="WHTH_GntR"/>
    <property type="match status" value="1"/>
</dbReference>
<dbReference type="InterPro" id="IPR036388">
    <property type="entry name" value="WH-like_DNA-bd_sf"/>
</dbReference>
<evidence type="ECO:0000313" key="5">
    <source>
        <dbReference type="EMBL" id="TQV81766.1"/>
    </source>
</evidence>
<dbReference type="GO" id="GO:0003677">
    <property type="term" value="F:DNA binding"/>
    <property type="evidence" value="ECO:0007669"/>
    <property type="project" value="UniProtKB-KW"/>
</dbReference>
<evidence type="ECO:0000313" key="6">
    <source>
        <dbReference type="Proteomes" id="UP000315252"/>
    </source>
</evidence>
<dbReference type="Gene3D" id="1.10.10.10">
    <property type="entry name" value="Winged helix-like DNA-binding domain superfamily/Winged helix DNA-binding domain"/>
    <property type="match status" value="1"/>
</dbReference>